<dbReference type="EMBL" id="JACCAU010000001">
    <property type="protein sequence ID" value="NYH15105.1"/>
    <property type="molecule type" value="Genomic_DNA"/>
</dbReference>
<evidence type="ECO:0000313" key="2">
    <source>
        <dbReference type="Proteomes" id="UP000572540"/>
    </source>
</evidence>
<accession>A0A7Y9W740</accession>
<dbReference type="RefSeq" id="WP_179759334.1">
    <property type="nucleotide sequence ID" value="NZ_JACCAU010000001.1"/>
</dbReference>
<organism evidence="1 2">
    <name type="scientific">Paraburkholderia bryophila</name>
    <dbReference type="NCBI Taxonomy" id="420952"/>
    <lineage>
        <taxon>Bacteria</taxon>
        <taxon>Pseudomonadati</taxon>
        <taxon>Pseudomonadota</taxon>
        <taxon>Betaproteobacteria</taxon>
        <taxon>Burkholderiales</taxon>
        <taxon>Burkholderiaceae</taxon>
        <taxon>Paraburkholderia</taxon>
    </lineage>
</organism>
<comment type="caution">
    <text evidence="1">The sequence shown here is derived from an EMBL/GenBank/DDBJ whole genome shotgun (WGS) entry which is preliminary data.</text>
</comment>
<proteinExistence type="predicted"/>
<dbReference type="Proteomes" id="UP000572540">
    <property type="component" value="Unassembled WGS sequence"/>
</dbReference>
<gene>
    <name evidence="1" type="ORF">GGD41_002333</name>
</gene>
<sequence length="141" mass="16098">MQRTPSAQERQLIEFLIAVNAPLYENDAPRWMAQLRDCTVRAVNIPCCLSISHAEVRYRGWEHSHTLARELIALDEGVPVLIYAIIDDTQAGPVLDSFNIDRLDGKELVVYPAPGERLMIVEGNKWVGEADFRHVYGRRRL</sequence>
<evidence type="ECO:0000313" key="1">
    <source>
        <dbReference type="EMBL" id="NYH15105.1"/>
    </source>
</evidence>
<name>A0A7Y9W740_9BURK</name>
<protein>
    <submittedName>
        <fullName evidence="1">Uncharacterized protein</fullName>
    </submittedName>
</protein>
<reference evidence="1 2" key="1">
    <citation type="submission" date="2020-07" db="EMBL/GenBank/DDBJ databases">
        <title>Exploring microbial biodiversity for novel pathways involved in the catabolism of aromatic compounds derived from lignin.</title>
        <authorList>
            <person name="Elkins J."/>
        </authorList>
    </citation>
    <scope>NUCLEOTIDE SEQUENCE [LARGE SCALE GENOMIC DNA]</scope>
    <source>
        <strain evidence="1 2">H2C3B</strain>
    </source>
</reference>
<dbReference type="AlphaFoldDB" id="A0A7Y9W740"/>